<dbReference type="EMBL" id="KQ085916">
    <property type="protein sequence ID" value="KLO16452.1"/>
    <property type="molecule type" value="Genomic_DNA"/>
</dbReference>
<proteinExistence type="predicted"/>
<dbReference type="Proteomes" id="UP000053477">
    <property type="component" value="Unassembled WGS sequence"/>
</dbReference>
<sequence length="533" mass="59393">MDLRSSRPDRAASKYASTMPIPPNSYTSPIHRGEHYADSDGRGSRSGYDGFSPYDGRRSATATMTAFSDGGRSGEEEEHGWEDEEPSWYRRREVDGQQQRRRRGFEPRSYYPEYDYYDARHRRPLSSLFDEIVEGARNRLRGRSARPQRPAPYQPSVHEHEDHVPNDVEQIAAPIPQRPSVARPPSRSTTVINNGSARGSRAPSAASLHRPEPIPIQPVEPVIPTKFSPSPASPPPLGPLASFTTFLRALRDLPMITPNSFSSRGERAPFTLTYTPATSSDRSFAQMSKARRKGMIRYGRRGEWEGEVEKGESWYVMSGAQEARAARRAMSRSIRAQAKEQKRQMKEGMESRMEERTGHHRSNTVSSMAYSYSHGPQAVPPPRPASTSTTSRTHERRPTVSSQHTRVASPPPSYQTHTMVTPTPYGAVSVSYAPYVGYSAYGYPVYASQPLAQQQQQYLGHQANVPVVPPSTARPERRLSGSSGRSQRSRVSSRRSRARSRHGSEEGSIVPIPPEELPPDVKAAVSIEALNQA</sequence>
<feature type="compositionally biased region" description="Acidic residues" evidence="1">
    <location>
        <begin position="75"/>
        <end position="86"/>
    </location>
</feature>
<name>A0A0H2RXY1_9AGAM</name>
<evidence type="ECO:0000256" key="1">
    <source>
        <dbReference type="SAM" id="MobiDB-lite"/>
    </source>
</evidence>
<evidence type="ECO:0000313" key="3">
    <source>
        <dbReference type="Proteomes" id="UP000053477"/>
    </source>
</evidence>
<feature type="region of interest" description="Disordered" evidence="1">
    <location>
        <begin position="465"/>
        <end position="520"/>
    </location>
</feature>
<feature type="compositionally biased region" description="Low complexity" evidence="1">
    <location>
        <begin position="195"/>
        <end position="207"/>
    </location>
</feature>
<organism evidence="2 3">
    <name type="scientific">Schizopora paradoxa</name>
    <dbReference type="NCBI Taxonomy" id="27342"/>
    <lineage>
        <taxon>Eukaryota</taxon>
        <taxon>Fungi</taxon>
        <taxon>Dikarya</taxon>
        <taxon>Basidiomycota</taxon>
        <taxon>Agaricomycotina</taxon>
        <taxon>Agaricomycetes</taxon>
        <taxon>Hymenochaetales</taxon>
        <taxon>Schizoporaceae</taxon>
        <taxon>Schizopora</taxon>
    </lineage>
</organism>
<dbReference type="AlphaFoldDB" id="A0A0H2RXY1"/>
<feature type="compositionally biased region" description="Basic and acidic residues" evidence="1">
    <location>
        <begin position="1"/>
        <end position="12"/>
    </location>
</feature>
<feature type="region of interest" description="Disordered" evidence="1">
    <location>
        <begin position="1"/>
        <end position="117"/>
    </location>
</feature>
<accession>A0A0H2RXY1</accession>
<feature type="compositionally biased region" description="Low complexity" evidence="1">
    <location>
        <begin position="219"/>
        <end position="230"/>
    </location>
</feature>
<feature type="region of interest" description="Disordered" evidence="1">
    <location>
        <begin position="138"/>
        <end position="236"/>
    </location>
</feature>
<feature type="compositionally biased region" description="Basic and acidic residues" evidence="1">
    <location>
        <begin position="157"/>
        <end position="166"/>
    </location>
</feature>
<reference evidence="2 3" key="1">
    <citation type="submission" date="2015-04" db="EMBL/GenBank/DDBJ databases">
        <title>Complete genome sequence of Schizopora paradoxa KUC8140, a cosmopolitan wood degrader in East Asia.</title>
        <authorList>
            <consortium name="DOE Joint Genome Institute"/>
            <person name="Min B."/>
            <person name="Park H."/>
            <person name="Jang Y."/>
            <person name="Kim J.-J."/>
            <person name="Kim K.H."/>
            <person name="Pangilinan J."/>
            <person name="Lipzen A."/>
            <person name="Riley R."/>
            <person name="Grigoriev I.V."/>
            <person name="Spatafora J.W."/>
            <person name="Choi I.-G."/>
        </authorList>
    </citation>
    <scope>NUCLEOTIDE SEQUENCE [LARGE SCALE GENOMIC DNA]</scope>
    <source>
        <strain evidence="2 3">KUC8140</strain>
    </source>
</reference>
<dbReference type="InParanoid" id="A0A0H2RXY1"/>
<feature type="compositionally biased region" description="Basic residues" evidence="1">
    <location>
        <begin position="487"/>
        <end position="501"/>
    </location>
</feature>
<feature type="compositionally biased region" description="Basic and acidic residues" evidence="1">
    <location>
        <begin position="31"/>
        <end position="43"/>
    </location>
</feature>
<gene>
    <name evidence="2" type="ORF">SCHPADRAFT_901544</name>
</gene>
<keyword evidence="3" id="KW-1185">Reference proteome</keyword>
<protein>
    <submittedName>
        <fullName evidence="2">Uncharacterized protein</fullName>
    </submittedName>
</protein>
<evidence type="ECO:0000313" key="2">
    <source>
        <dbReference type="EMBL" id="KLO16452.1"/>
    </source>
</evidence>
<feature type="compositionally biased region" description="Basic and acidic residues" evidence="1">
    <location>
        <begin position="337"/>
        <end position="357"/>
    </location>
</feature>
<feature type="region of interest" description="Disordered" evidence="1">
    <location>
        <begin position="331"/>
        <end position="419"/>
    </location>
</feature>